<dbReference type="SMART" id="SM00225">
    <property type="entry name" value="BTB"/>
    <property type="match status" value="1"/>
</dbReference>
<reference evidence="4" key="2">
    <citation type="submission" date="2015-01" db="EMBL/GenBank/DDBJ databases">
        <title>Evolutionary Origins and Diversification of the Mycorrhizal Mutualists.</title>
        <authorList>
            <consortium name="DOE Joint Genome Institute"/>
            <consortium name="Mycorrhizal Genomics Consortium"/>
            <person name="Kohler A."/>
            <person name="Kuo A."/>
            <person name="Nagy L.G."/>
            <person name="Floudas D."/>
            <person name="Copeland A."/>
            <person name="Barry K.W."/>
            <person name="Cichocki N."/>
            <person name="Veneault-Fourrey C."/>
            <person name="LaButti K."/>
            <person name="Lindquist E.A."/>
            <person name="Lipzen A."/>
            <person name="Lundell T."/>
            <person name="Morin E."/>
            <person name="Murat C."/>
            <person name="Riley R."/>
            <person name="Ohm R."/>
            <person name="Sun H."/>
            <person name="Tunlid A."/>
            <person name="Henrissat B."/>
            <person name="Grigoriev I.V."/>
            <person name="Hibbett D.S."/>
            <person name="Martin F."/>
        </authorList>
    </citation>
    <scope>NUCLEOTIDE SEQUENCE [LARGE SCALE GENOMIC DNA]</scope>
    <source>
        <strain evidence="4">LaAM-08-1</strain>
    </source>
</reference>
<sequence>MYHRPSSYRSFVPVDTLAASPSPVPTVIDWNDSSDFDSDSSSISVLMANDHSQPASPSRSISPAPHHTSAVPRLSRTSFPPDSATSQSIRTPSPASTNPATTIMPLFVRNSWGTEMSPSDVASVLGIRAQDAQPQRESPKELRQSLDLQQILSSQSSSSHSLFTPPTQAQAQIPTPPRQEFGPLVERLQAASLSDSPPPTPSPEPPAYMEDSAVLTEPPSLANTPPQQQQQPRPSTRQPALPSWFMDRYIAPPVMHTATFSPTPYPVGVPPRPPSDTSYLSYTRPSPSPYQSNTNDRHVSRAPPSREMSPSRPLSSASSSSSGQLFATPRAPSHSPSSGRYNGRSTITYSVHEPYLPPPNFGLFEGSTISTATPSPSWSPAFVAPALPPRIPSLTGAPSSRSSIPVSRTGAHSSRAGVGAPSPRTVTGAHPSQTDNTPRRPPLARSVSTPSPRTSTLNPTPTIPKRARFAPNQYYRSPETFPPAGGSGQDNTQFHGYGNNTASEPPFWDTPPPASPPPLAPPSVIVNQTAQRGVPPPTSSMWEHIGQNGHGGANANTPGSYSFAQVTPRANPTNTNTSNNARHPSDTTPGSRPGYYHTPSLGPIPAPSISTPSWYLPTLSWPPSAAASQLRLVPPLSLPTGNQINAGGPGVCNAPAQQPVNGPTPWQQQPGSGSTQQPGSTTAWGQQQQQQTVNGSTPWSSSSATPWLLQTPGAHTPWQPLAPAPWQQPSSASWQSWQPPISAPWPSVNTPWQQSINGPWQQQGGLSTPWQRAANESFEQAYASSFRRQMAANGSTFGQHPGASAPSQQSVNTTPWQQPVNAPSWQQPANATPWLGSIPRELQQTTNATPWQQQPVNVTSWLGSTPRRRDLPPRPLLNYHPRFTFPDGTVLFKVEDVTYKVHRYFFDQHSTFFQTLLQSYPPYSGAATVDPIFLQDVTRTDFERLLSVFYPLNFSEPDLKTTAEWTSVLALSSKWVFSQLRQRAIKELEKLAGPTDRILLAKKYTIKEWYVPAYKELCVRRQAMTLEDGQKLGLDTVIKVWDLQQEFECLEECCDEMHVAKVKERFGLE</sequence>
<dbReference type="EMBL" id="KN838743">
    <property type="protein sequence ID" value="KIJ95770.1"/>
    <property type="molecule type" value="Genomic_DNA"/>
</dbReference>
<feature type="compositionally biased region" description="Polar residues" evidence="1">
    <location>
        <begin position="489"/>
        <end position="503"/>
    </location>
</feature>
<feature type="region of interest" description="Disordered" evidence="1">
    <location>
        <begin position="152"/>
        <end position="179"/>
    </location>
</feature>
<feature type="compositionally biased region" description="Polar residues" evidence="1">
    <location>
        <begin position="275"/>
        <end position="294"/>
    </location>
</feature>
<feature type="compositionally biased region" description="Pro residues" evidence="1">
    <location>
        <begin position="508"/>
        <end position="521"/>
    </location>
</feature>
<dbReference type="HOGENOM" id="CLU_004630_0_0_1"/>
<feature type="region of interest" description="Disordered" evidence="1">
    <location>
        <begin position="191"/>
        <end position="210"/>
    </location>
</feature>
<feature type="region of interest" description="Disordered" evidence="1">
    <location>
        <begin position="793"/>
        <end position="826"/>
    </location>
</feature>
<dbReference type="AlphaFoldDB" id="A0A0C9WU96"/>
<feature type="compositionally biased region" description="Pro residues" evidence="1">
    <location>
        <begin position="263"/>
        <end position="274"/>
    </location>
</feature>
<evidence type="ECO:0000256" key="1">
    <source>
        <dbReference type="SAM" id="MobiDB-lite"/>
    </source>
</evidence>
<feature type="compositionally biased region" description="Polar residues" evidence="1">
    <location>
        <begin position="75"/>
        <end position="90"/>
    </location>
</feature>
<feature type="compositionally biased region" description="Low complexity" evidence="1">
    <location>
        <begin position="445"/>
        <end position="456"/>
    </location>
</feature>
<feature type="compositionally biased region" description="Low complexity" evidence="1">
    <location>
        <begin position="310"/>
        <end position="322"/>
    </location>
</feature>
<dbReference type="InterPro" id="IPR011333">
    <property type="entry name" value="SKP1/BTB/POZ_sf"/>
</dbReference>
<feature type="compositionally biased region" description="Low complexity" evidence="1">
    <location>
        <begin position="567"/>
        <end position="582"/>
    </location>
</feature>
<feature type="region of interest" description="Disordered" evidence="1">
    <location>
        <begin position="393"/>
        <end position="602"/>
    </location>
</feature>
<dbReference type="SUPFAM" id="SSF54695">
    <property type="entry name" value="POZ domain"/>
    <property type="match status" value="1"/>
</dbReference>
<feature type="compositionally biased region" description="Low complexity" evidence="1">
    <location>
        <begin position="717"/>
        <end position="738"/>
    </location>
</feature>
<dbReference type="Pfam" id="PF00651">
    <property type="entry name" value="BTB"/>
    <property type="match status" value="1"/>
</dbReference>
<evidence type="ECO:0000313" key="3">
    <source>
        <dbReference type="EMBL" id="KIJ95770.1"/>
    </source>
</evidence>
<dbReference type="Gene3D" id="3.30.710.10">
    <property type="entry name" value="Potassium Channel Kv1.1, Chain A"/>
    <property type="match status" value="1"/>
</dbReference>
<dbReference type="InterPro" id="IPR000210">
    <property type="entry name" value="BTB/POZ_dom"/>
</dbReference>
<feature type="compositionally biased region" description="Polar residues" evidence="1">
    <location>
        <begin position="334"/>
        <end position="345"/>
    </location>
</feature>
<keyword evidence="4" id="KW-1185">Reference proteome</keyword>
<feature type="compositionally biased region" description="Pro residues" evidence="1">
    <location>
        <begin position="196"/>
        <end position="206"/>
    </location>
</feature>
<dbReference type="CDD" id="cd18186">
    <property type="entry name" value="BTB_POZ_ZBTB_KLHL-like"/>
    <property type="match status" value="1"/>
</dbReference>
<feature type="compositionally biased region" description="Polar residues" evidence="1">
    <location>
        <begin position="396"/>
        <end position="412"/>
    </location>
</feature>
<accession>A0A0C9WU96</accession>
<feature type="region of interest" description="Disordered" evidence="1">
    <location>
        <begin position="647"/>
        <end position="738"/>
    </location>
</feature>
<evidence type="ECO:0000259" key="2">
    <source>
        <dbReference type="PROSITE" id="PS50097"/>
    </source>
</evidence>
<proteinExistence type="predicted"/>
<feature type="compositionally biased region" description="Polar residues" evidence="1">
    <location>
        <begin position="805"/>
        <end position="826"/>
    </location>
</feature>
<dbReference type="OrthoDB" id="2367075at2759"/>
<dbReference type="Proteomes" id="UP000054477">
    <property type="component" value="Unassembled WGS sequence"/>
</dbReference>
<gene>
    <name evidence="3" type="ORF">K443DRAFT_682750</name>
</gene>
<dbReference type="PROSITE" id="PS50097">
    <property type="entry name" value="BTB"/>
    <property type="match status" value="1"/>
</dbReference>
<feature type="region of interest" description="Disordered" evidence="1">
    <location>
        <begin position="217"/>
        <end position="240"/>
    </location>
</feature>
<reference evidence="3 4" key="1">
    <citation type="submission" date="2014-04" db="EMBL/GenBank/DDBJ databases">
        <authorList>
            <consortium name="DOE Joint Genome Institute"/>
            <person name="Kuo A."/>
            <person name="Kohler A."/>
            <person name="Nagy L.G."/>
            <person name="Floudas D."/>
            <person name="Copeland A."/>
            <person name="Barry K.W."/>
            <person name="Cichocki N."/>
            <person name="Veneault-Fourrey C."/>
            <person name="LaButti K."/>
            <person name="Lindquist E.A."/>
            <person name="Lipzen A."/>
            <person name="Lundell T."/>
            <person name="Morin E."/>
            <person name="Murat C."/>
            <person name="Sun H."/>
            <person name="Tunlid A."/>
            <person name="Henrissat B."/>
            <person name="Grigoriev I.V."/>
            <person name="Hibbett D.S."/>
            <person name="Martin F."/>
            <person name="Nordberg H.P."/>
            <person name="Cantor M.N."/>
            <person name="Hua S.X."/>
        </authorList>
    </citation>
    <scope>NUCLEOTIDE SEQUENCE [LARGE SCALE GENOMIC DNA]</scope>
    <source>
        <strain evidence="3 4">LaAM-08-1</strain>
    </source>
</reference>
<feature type="compositionally biased region" description="Low complexity" evidence="1">
    <location>
        <begin position="665"/>
        <end position="709"/>
    </location>
</feature>
<feature type="compositionally biased region" description="Low complexity" evidence="1">
    <location>
        <begin position="152"/>
        <end position="173"/>
    </location>
</feature>
<organism evidence="3 4">
    <name type="scientific">Laccaria amethystina LaAM-08-1</name>
    <dbReference type="NCBI Taxonomy" id="1095629"/>
    <lineage>
        <taxon>Eukaryota</taxon>
        <taxon>Fungi</taxon>
        <taxon>Dikarya</taxon>
        <taxon>Basidiomycota</taxon>
        <taxon>Agaricomycotina</taxon>
        <taxon>Agaricomycetes</taxon>
        <taxon>Agaricomycetidae</taxon>
        <taxon>Agaricales</taxon>
        <taxon>Agaricineae</taxon>
        <taxon>Hydnangiaceae</taxon>
        <taxon>Laccaria</taxon>
    </lineage>
</organism>
<feature type="compositionally biased region" description="Low complexity" evidence="1">
    <location>
        <begin position="52"/>
        <end position="65"/>
    </location>
</feature>
<protein>
    <recommendedName>
        <fullName evidence="2">BTB domain-containing protein</fullName>
    </recommendedName>
</protein>
<feature type="compositionally biased region" description="Low complexity" evidence="1">
    <location>
        <begin position="224"/>
        <end position="239"/>
    </location>
</feature>
<evidence type="ECO:0000313" key="4">
    <source>
        <dbReference type="Proteomes" id="UP000054477"/>
    </source>
</evidence>
<feature type="domain" description="BTB" evidence="2">
    <location>
        <begin position="888"/>
        <end position="958"/>
    </location>
</feature>
<name>A0A0C9WU96_9AGAR</name>
<feature type="region of interest" description="Disordered" evidence="1">
    <location>
        <begin position="1"/>
        <end position="102"/>
    </location>
</feature>
<feature type="region of interest" description="Disordered" evidence="1">
    <location>
        <begin position="260"/>
        <end position="345"/>
    </location>
</feature>
<feature type="compositionally biased region" description="Polar residues" evidence="1">
    <location>
        <begin position="554"/>
        <end position="565"/>
    </location>
</feature>
<feature type="compositionally biased region" description="Low complexity" evidence="1">
    <location>
        <begin position="91"/>
        <end position="102"/>
    </location>
</feature>